<dbReference type="Proteomes" id="UP000886595">
    <property type="component" value="Unassembled WGS sequence"/>
</dbReference>
<dbReference type="AlphaFoldDB" id="A0A8X8ATQ6"/>
<evidence type="ECO:0000313" key="2">
    <source>
        <dbReference type="EMBL" id="KAG2312310.1"/>
    </source>
</evidence>
<gene>
    <name evidence="2" type="ORF">Bca52824_023867</name>
</gene>
<evidence type="ECO:0000313" key="3">
    <source>
        <dbReference type="Proteomes" id="UP000886595"/>
    </source>
</evidence>
<feature type="compositionally biased region" description="Polar residues" evidence="1">
    <location>
        <begin position="24"/>
        <end position="36"/>
    </location>
</feature>
<comment type="caution">
    <text evidence="2">The sequence shown here is derived from an EMBL/GenBank/DDBJ whole genome shotgun (WGS) entry which is preliminary data.</text>
</comment>
<sequence length="290" mass="32419">MVSERKQDVPYEHSKKTEDHSMIVSDSHSIDNQRSNGKTKRLASAIVTPSRITTGQEENVTLRNKEVSCLLSFSPSSFQVHENGNDNDQIIEALNDMEIVEQYDGGMMECDVQDDDLLGEDLMTMEEVKQPVSGPSTMKVHSGEKKERSQRVQSHKRGRSMNVPLGIQSKKATFLRRGSPRPRLRSRSAGSPESRSQRHGLKKHDGGMMECDVQDDDLLGEDLMTMEEVKQPVSGPSTMKVHSGKKGTSQRVQSHKRGRSMNVPLGIQSKKATFLRRGSPRHDTPRSPVS</sequence>
<protein>
    <submittedName>
        <fullName evidence="2">Uncharacterized protein</fullName>
    </submittedName>
</protein>
<reference evidence="2 3" key="1">
    <citation type="submission" date="2020-02" db="EMBL/GenBank/DDBJ databases">
        <authorList>
            <person name="Ma Q."/>
            <person name="Huang Y."/>
            <person name="Song X."/>
            <person name="Pei D."/>
        </authorList>
    </citation>
    <scope>NUCLEOTIDE SEQUENCE [LARGE SCALE GENOMIC DNA]</scope>
    <source>
        <strain evidence="2">Sxm20200214</strain>
        <tissue evidence="2">Leaf</tissue>
    </source>
</reference>
<feature type="compositionally biased region" description="Basic and acidic residues" evidence="1">
    <location>
        <begin position="280"/>
        <end position="290"/>
    </location>
</feature>
<proteinExistence type="predicted"/>
<feature type="compositionally biased region" description="Basic and acidic residues" evidence="1">
    <location>
        <begin position="1"/>
        <end position="21"/>
    </location>
</feature>
<evidence type="ECO:0000256" key="1">
    <source>
        <dbReference type="SAM" id="MobiDB-lite"/>
    </source>
</evidence>
<feature type="region of interest" description="Disordered" evidence="1">
    <location>
        <begin position="1"/>
        <end position="41"/>
    </location>
</feature>
<feature type="compositionally biased region" description="Basic and acidic residues" evidence="1">
    <location>
        <begin position="141"/>
        <end position="150"/>
    </location>
</feature>
<keyword evidence="3" id="KW-1185">Reference proteome</keyword>
<organism evidence="2 3">
    <name type="scientific">Brassica carinata</name>
    <name type="common">Ethiopian mustard</name>
    <name type="synonym">Abyssinian cabbage</name>
    <dbReference type="NCBI Taxonomy" id="52824"/>
    <lineage>
        <taxon>Eukaryota</taxon>
        <taxon>Viridiplantae</taxon>
        <taxon>Streptophyta</taxon>
        <taxon>Embryophyta</taxon>
        <taxon>Tracheophyta</taxon>
        <taxon>Spermatophyta</taxon>
        <taxon>Magnoliopsida</taxon>
        <taxon>eudicotyledons</taxon>
        <taxon>Gunneridae</taxon>
        <taxon>Pentapetalae</taxon>
        <taxon>rosids</taxon>
        <taxon>malvids</taxon>
        <taxon>Brassicales</taxon>
        <taxon>Brassicaceae</taxon>
        <taxon>Brassiceae</taxon>
        <taxon>Brassica</taxon>
    </lineage>
</organism>
<name>A0A8X8ATQ6_BRACI</name>
<feature type="region of interest" description="Disordered" evidence="1">
    <location>
        <begin position="228"/>
        <end position="290"/>
    </location>
</feature>
<dbReference type="EMBL" id="JAAMPC010000005">
    <property type="protein sequence ID" value="KAG2312310.1"/>
    <property type="molecule type" value="Genomic_DNA"/>
</dbReference>
<feature type="region of interest" description="Disordered" evidence="1">
    <location>
        <begin position="128"/>
        <end position="209"/>
    </location>
</feature>
<accession>A0A8X8ATQ6</accession>